<proteinExistence type="inferred from homology"/>
<dbReference type="Gene3D" id="3.40.50.150">
    <property type="entry name" value="Vaccinia Virus protein VP39"/>
    <property type="match status" value="1"/>
</dbReference>
<dbReference type="PANTHER" id="PTHR43648">
    <property type="entry name" value="ELECTRON TRANSFER FLAVOPROTEIN BETA SUBUNIT LYSINE METHYLTRANSFERASE"/>
    <property type="match status" value="1"/>
</dbReference>
<dbReference type="PANTHER" id="PTHR43648:SF1">
    <property type="entry name" value="ELECTRON TRANSFER FLAVOPROTEIN BETA SUBUNIT LYSINE METHYLTRANSFERASE"/>
    <property type="match status" value="1"/>
</dbReference>
<comment type="similarity">
    <text evidence="1">Belongs to the methyltransferase superfamily. PrmA family.</text>
</comment>
<evidence type="ECO:0000256" key="1">
    <source>
        <dbReference type="ARBA" id="ARBA00009741"/>
    </source>
</evidence>
<keyword evidence="2" id="KW-0963">Cytoplasm</keyword>
<evidence type="ECO:0008006" key="7">
    <source>
        <dbReference type="Google" id="ProtNLM"/>
    </source>
</evidence>
<evidence type="ECO:0000313" key="6">
    <source>
        <dbReference type="EMBL" id="SUZ91895.1"/>
    </source>
</evidence>
<reference evidence="6" key="1">
    <citation type="submission" date="2018-05" db="EMBL/GenBank/DDBJ databases">
        <authorList>
            <person name="Lanie J.A."/>
            <person name="Ng W.-L."/>
            <person name="Kazmierczak K.M."/>
            <person name="Andrzejewski T.M."/>
            <person name="Davidsen T.M."/>
            <person name="Wayne K.J."/>
            <person name="Tettelin H."/>
            <person name="Glass J.I."/>
            <person name="Rusch D."/>
            <person name="Podicherti R."/>
            <person name="Tsui H.-C.T."/>
            <person name="Winkler M.E."/>
        </authorList>
    </citation>
    <scope>NUCLEOTIDE SEQUENCE</scope>
</reference>
<dbReference type="AlphaFoldDB" id="A0A381RJ94"/>
<dbReference type="Pfam" id="PF06325">
    <property type="entry name" value="PrmA"/>
    <property type="match status" value="1"/>
</dbReference>
<evidence type="ECO:0000256" key="5">
    <source>
        <dbReference type="ARBA" id="ARBA00022691"/>
    </source>
</evidence>
<evidence type="ECO:0000256" key="2">
    <source>
        <dbReference type="ARBA" id="ARBA00022490"/>
    </source>
</evidence>
<dbReference type="HAMAP" id="MF_00735">
    <property type="entry name" value="Methyltr_PrmA"/>
    <property type="match status" value="1"/>
</dbReference>
<keyword evidence="5" id="KW-0949">S-adenosyl-L-methionine</keyword>
<evidence type="ECO:0000256" key="4">
    <source>
        <dbReference type="ARBA" id="ARBA00022679"/>
    </source>
</evidence>
<keyword evidence="4" id="KW-0808">Transferase</keyword>
<dbReference type="InterPro" id="IPR004498">
    <property type="entry name" value="Ribosomal_PrmA_MeTrfase"/>
</dbReference>
<dbReference type="InterPro" id="IPR029063">
    <property type="entry name" value="SAM-dependent_MTases_sf"/>
</dbReference>
<dbReference type="SUPFAM" id="SSF53335">
    <property type="entry name" value="S-adenosyl-L-methionine-dependent methyltransferases"/>
    <property type="match status" value="1"/>
</dbReference>
<gene>
    <name evidence="6" type="ORF">METZ01_LOCUS44749</name>
</gene>
<sequence length="285" mass="29938">MAWFRVRLSAVASELAEQFADVLVINGALAVSFYGDDGGDVLEPAPGELRLWPSVAVEALFPLETDVEGVRTLVRTAGFDVAQLDFLGVDDWSVHGTALASELDFGGLSVVPRNASRDNETGVIRLDPGLAFGTGGHATTALCLRWLGTADLRNRSVLDYGCGSGVLAIGSAKRGAKTVVAVDHDLQALSACRDNAAYNKVAVEVGATTATCAEGRFDVVIANILAGALIKLSSTLIQRLGRGGQILLSGILVAQVDEIRAAYGEIIFAPPVIEEGWVLLHGRRA</sequence>
<dbReference type="InterPro" id="IPR050078">
    <property type="entry name" value="Ribosomal_L11_MeTrfase_PrmA"/>
</dbReference>
<organism evidence="6">
    <name type="scientific">marine metagenome</name>
    <dbReference type="NCBI Taxonomy" id="408172"/>
    <lineage>
        <taxon>unclassified sequences</taxon>
        <taxon>metagenomes</taxon>
        <taxon>ecological metagenomes</taxon>
    </lineage>
</organism>
<keyword evidence="3" id="KW-0489">Methyltransferase</keyword>
<dbReference type="EMBL" id="UINC01002014">
    <property type="protein sequence ID" value="SUZ91895.1"/>
    <property type="molecule type" value="Genomic_DNA"/>
</dbReference>
<dbReference type="GO" id="GO:0016279">
    <property type="term" value="F:protein-lysine N-methyltransferase activity"/>
    <property type="evidence" value="ECO:0007669"/>
    <property type="project" value="TreeGrafter"/>
</dbReference>
<evidence type="ECO:0000256" key="3">
    <source>
        <dbReference type="ARBA" id="ARBA00022603"/>
    </source>
</evidence>
<name>A0A381RJ94_9ZZZZ</name>
<dbReference type="GO" id="GO:0032259">
    <property type="term" value="P:methylation"/>
    <property type="evidence" value="ECO:0007669"/>
    <property type="project" value="UniProtKB-KW"/>
</dbReference>
<dbReference type="CDD" id="cd02440">
    <property type="entry name" value="AdoMet_MTases"/>
    <property type="match status" value="1"/>
</dbReference>
<protein>
    <recommendedName>
        <fullName evidence="7">Ribosomal protein L11 methyltransferase</fullName>
    </recommendedName>
</protein>
<accession>A0A381RJ94</accession>